<dbReference type="Proteomes" id="UP000586042">
    <property type="component" value="Unassembled WGS sequence"/>
</dbReference>
<keyword evidence="6" id="KW-1185">Reference proteome</keyword>
<dbReference type="Pfam" id="PF00583">
    <property type="entry name" value="Acetyltransf_1"/>
    <property type="match status" value="1"/>
</dbReference>
<dbReference type="PANTHER" id="PTHR10545">
    <property type="entry name" value="DIAMINE N-ACETYLTRANSFERASE"/>
    <property type="match status" value="1"/>
</dbReference>
<accession>A0A7Y6I3G6</accession>
<evidence type="ECO:0000256" key="3">
    <source>
        <dbReference type="ARBA" id="ARBA00023315"/>
    </source>
</evidence>
<comment type="similarity">
    <text evidence="1">Belongs to the acetyltransferase family.</text>
</comment>
<proteinExistence type="inferred from homology"/>
<dbReference type="CDD" id="cd04301">
    <property type="entry name" value="NAT_SF"/>
    <property type="match status" value="1"/>
</dbReference>
<dbReference type="Gene3D" id="3.40.630.30">
    <property type="match status" value="1"/>
</dbReference>
<evidence type="ECO:0000259" key="4">
    <source>
        <dbReference type="PROSITE" id="PS51186"/>
    </source>
</evidence>
<dbReference type="InterPro" id="IPR051016">
    <property type="entry name" value="Diverse_Substrate_AcTransf"/>
</dbReference>
<evidence type="ECO:0000256" key="1">
    <source>
        <dbReference type="ARBA" id="ARBA00008694"/>
    </source>
</evidence>
<dbReference type="GO" id="GO:0008080">
    <property type="term" value="F:N-acetyltransferase activity"/>
    <property type="evidence" value="ECO:0007669"/>
    <property type="project" value="TreeGrafter"/>
</dbReference>
<evidence type="ECO:0000313" key="6">
    <source>
        <dbReference type="Proteomes" id="UP000586042"/>
    </source>
</evidence>
<keyword evidence="2 5" id="KW-0808">Transferase</keyword>
<evidence type="ECO:0000256" key="2">
    <source>
        <dbReference type="ARBA" id="ARBA00022679"/>
    </source>
</evidence>
<name>A0A7Y6I3G6_9ACTN</name>
<dbReference type="PANTHER" id="PTHR10545:SF29">
    <property type="entry name" value="GH14572P-RELATED"/>
    <property type="match status" value="1"/>
</dbReference>
<comment type="caution">
    <text evidence="5">The sequence shown here is derived from an EMBL/GenBank/DDBJ whole genome shotgun (WGS) entry which is preliminary data.</text>
</comment>
<evidence type="ECO:0000313" key="5">
    <source>
        <dbReference type="EMBL" id="NUW30771.1"/>
    </source>
</evidence>
<dbReference type="SUPFAM" id="SSF55729">
    <property type="entry name" value="Acyl-CoA N-acyltransferases (Nat)"/>
    <property type="match status" value="1"/>
</dbReference>
<dbReference type="AlphaFoldDB" id="A0A7Y6I3G6"/>
<dbReference type="RefSeq" id="WP_175588222.1">
    <property type="nucleotide sequence ID" value="NZ_JABWGN010000002.1"/>
</dbReference>
<keyword evidence="3" id="KW-0012">Acyltransferase</keyword>
<gene>
    <name evidence="5" type="ORF">HTZ77_04960</name>
</gene>
<reference evidence="5 6" key="1">
    <citation type="submission" date="2020-06" db="EMBL/GenBank/DDBJ databases">
        <title>Nonomuraea sp. SMC257, a novel actinomycete isolated from soil.</title>
        <authorList>
            <person name="Chanama M."/>
        </authorList>
    </citation>
    <scope>NUCLEOTIDE SEQUENCE [LARGE SCALE GENOMIC DNA]</scope>
    <source>
        <strain evidence="5 6">SMC257</strain>
    </source>
</reference>
<protein>
    <submittedName>
        <fullName evidence="5">GNAT family N-acetyltransferase</fullName>
    </submittedName>
</protein>
<dbReference type="InterPro" id="IPR000182">
    <property type="entry name" value="GNAT_dom"/>
</dbReference>
<dbReference type="PROSITE" id="PS51186">
    <property type="entry name" value="GNAT"/>
    <property type="match status" value="1"/>
</dbReference>
<dbReference type="EMBL" id="JABWGN010000002">
    <property type="protein sequence ID" value="NUW30771.1"/>
    <property type="molecule type" value="Genomic_DNA"/>
</dbReference>
<sequence>MIRRATPADVPAILGLIHDLAEYEKAAHEVRTTEEQLRAALFADAPAVFAHVAEEEGDDGEREVVGFALWFLSFSTWRGTHGVYLEDLYVRADRRGGGHGRALLAGLARICVERGYHRLEWSVLDWNEPAIGFYRALGAVPMDEWTVFRLTDEPLRALAGRAS</sequence>
<dbReference type="FunFam" id="3.40.630.30:FF:000064">
    <property type="entry name" value="GNAT family acetyltransferase"/>
    <property type="match status" value="1"/>
</dbReference>
<organism evidence="5 6">
    <name type="scientific">Nonomuraea montanisoli</name>
    <dbReference type="NCBI Taxonomy" id="2741721"/>
    <lineage>
        <taxon>Bacteria</taxon>
        <taxon>Bacillati</taxon>
        <taxon>Actinomycetota</taxon>
        <taxon>Actinomycetes</taxon>
        <taxon>Streptosporangiales</taxon>
        <taxon>Streptosporangiaceae</taxon>
        <taxon>Nonomuraea</taxon>
    </lineage>
</organism>
<feature type="domain" description="N-acetyltransferase" evidence="4">
    <location>
        <begin position="1"/>
        <end position="153"/>
    </location>
</feature>
<dbReference type="InterPro" id="IPR016181">
    <property type="entry name" value="Acyl_CoA_acyltransferase"/>
</dbReference>